<organism evidence="1 2">
    <name type="scientific">Liquidambar formosana</name>
    <name type="common">Formosan gum</name>
    <dbReference type="NCBI Taxonomy" id="63359"/>
    <lineage>
        <taxon>Eukaryota</taxon>
        <taxon>Viridiplantae</taxon>
        <taxon>Streptophyta</taxon>
        <taxon>Embryophyta</taxon>
        <taxon>Tracheophyta</taxon>
        <taxon>Spermatophyta</taxon>
        <taxon>Magnoliopsida</taxon>
        <taxon>eudicotyledons</taxon>
        <taxon>Gunneridae</taxon>
        <taxon>Pentapetalae</taxon>
        <taxon>Saxifragales</taxon>
        <taxon>Altingiaceae</taxon>
        <taxon>Liquidambar</taxon>
    </lineage>
</organism>
<protein>
    <submittedName>
        <fullName evidence="1">Uncharacterized protein</fullName>
    </submittedName>
</protein>
<gene>
    <name evidence="1" type="ORF">L1049_017856</name>
</gene>
<dbReference type="Proteomes" id="UP001415857">
    <property type="component" value="Unassembled WGS sequence"/>
</dbReference>
<comment type="caution">
    <text evidence="1">The sequence shown here is derived from an EMBL/GenBank/DDBJ whole genome shotgun (WGS) entry which is preliminary data.</text>
</comment>
<evidence type="ECO:0000313" key="2">
    <source>
        <dbReference type="Proteomes" id="UP001415857"/>
    </source>
</evidence>
<dbReference type="AlphaFoldDB" id="A0AAP0NMR3"/>
<dbReference type="EMBL" id="JBBPBK010000012">
    <property type="protein sequence ID" value="KAK9273049.1"/>
    <property type="molecule type" value="Genomic_DNA"/>
</dbReference>
<accession>A0AAP0NMR3</accession>
<name>A0AAP0NMR3_LIQFO</name>
<proteinExistence type="predicted"/>
<keyword evidence="2" id="KW-1185">Reference proteome</keyword>
<sequence length="90" mass="9931">MYGQSMSDYDFALLESIRRHLLDDSDLPPTFLALNSGNAPLHCRSEEVVIKDALGDAVNDFWNALNQMPLPEYEAGVGFTVGWEGVGVKD</sequence>
<evidence type="ECO:0000313" key="1">
    <source>
        <dbReference type="EMBL" id="KAK9273049.1"/>
    </source>
</evidence>
<reference evidence="1 2" key="1">
    <citation type="journal article" date="2024" name="Plant J.">
        <title>Genome sequences and population genomics reveal climatic adaptation and genomic divergence between two closely related sweetgum species.</title>
        <authorList>
            <person name="Xu W.Q."/>
            <person name="Ren C.Q."/>
            <person name="Zhang X.Y."/>
            <person name="Comes H.P."/>
            <person name="Liu X.H."/>
            <person name="Li Y.G."/>
            <person name="Kettle C.J."/>
            <person name="Jalonen R."/>
            <person name="Gaisberger H."/>
            <person name="Ma Y.Z."/>
            <person name="Qiu Y.X."/>
        </authorList>
    </citation>
    <scope>NUCLEOTIDE SEQUENCE [LARGE SCALE GENOMIC DNA]</scope>
    <source>
        <strain evidence="1">Hangzhou</strain>
    </source>
</reference>